<evidence type="ECO:0000256" key="2">
    <source>
        <dbReference type="ARBA" id="ARBA00022679"/>
    </source>
</evidence>
<accession>A0ABQ8ZCE7</accession>
<keyword evidence="4 5" id="KW-0067">ATP-binding</keyword>
<protein>
    <submittedName>
        <fullName evidence="7">tRNA dimethylallyltransferase</fullName>
    </submittedName>
</protein>
<organism evidence="7 8">
    <name type="scientific">Anaeramoeba flamelloides</name>
    <dbReference type="NCBI Taxonomy" id="1746091"/>
    <lineage>
        <taxon>Eukaryota</taxon>
        <taxon>Metamonada</taxon>
        <taxon>Anaeramoebidae</taxon>
        <taxon>Anaeramoeba</taxon>
    </lineage>
</organism>
<dbReference type="InterPro" id="IPR039657">
    <property type="entry name" value="Dimethylallyltransferase"/>
</dbReference>
<evidence type="ECO:0000313" key="8">
    <source>
        <dbReference type="Proteomes" id="UP001150062"/>
    </source>
</evidence>
<dbReference type="SUPFAM" id="SSF52540">
    <property type="entry name" value="P-loop containing nucleoside triphosphate hydrolases"/>
    <property type="match status" value="1"/>
</dbReference>
<evidence type="ECO:0000256" key="6">
    <source>
        <dbReference type="SAM" id="MobiDB-lite"/>
    </source>
</evidence>
<feature type="compositionally biased region" description="Basic residues" evidence="6">
    <location>
        <begin position="401"/>
        <end position="415"/>
    </location>
</feature>
<comment type="caution">
    <text evidence="7">The sequence shown here is derived from an EMBL/GenBank/DDBJ whole genome shotgun (WGS) entry which is preliminary data.</text>
</comment>
<dbReference type="Proteomes" id="UP001150062">
    <property type="component" value="Unassembled WGS sequence"/>
</dbReference>
<keyword evidence="2 5" id="KW-0808">Transferase</keyword>
<dbReference type="Pfam" id="PF01715">
    <property type="entry name" value="IPPT"/>
    <property type="match status" value="1"/>
</dbReference>
<evidence type="ECO:0000313" key="7">
    <source>
        <dbReference type="EMBL" id="KAJ6254570.1"/>
    </source>
</evidence>
<sequence>MKKVIFIIGQTGTGKTKLSLYLSKSLKCEIINCDSQQLYKGLAIVTNKASKEELEKVPHHMLSILEPTEKKYHVQKFSQMATPLIEGIFNRDAIPIVCGGTMYYMESLLFEDQLIIENNPNLFDFDKLAAKFSFNFENCDSNPEYELLSIIDPESASKFHQNEIRKIKRSLQIYQQTGKKQSEIIQNQKRKLRFQPLILWTDCEQTILDNRLDERVDKMRQRGIIKEFEEFYLNYRQQFDSERGIFQAIGFKEFIPYLKFKFRIQTEKVKEQEKEEEKEEEKKEEKENLRKRLSDEIETQPKEKYSDNLIDKEIDQQVLKRKKINVTKIDKDMEKKNENAEEKEKKNEQEKDIEIEVETQQKDIQEKEQTKGEGNLKEKEHNKKTIEKQKTPNEMENTKKNQPRFKKKQKQKQRKKIDPKEKQKMLLEEGFSRLKLVTRRYSRKQKKWIVNRLLDKVTTYHLDTSTPQTWEEDVGMPALKICEKFFKDQSLEEFEDRIAKKEVFQPKNIRNNTKRKKNKKKKNKNKNQQSNNKKMNENENEIKIQNKNEKEKKNKNKKNENKNTNENN</sequence>
<dbReference type="InterPro" id="IPR027417">
    <property type="entry name" value="P-loop_NTPase"/>
</dbReference>
<dbReference type="Gene3D" id="3.40.50.300">
    <property type="entry name" value="P-loop containing nucleotide triphosphate hydrolases"/>
    <property type="match status" value="2"/>
</dbReference>
<proteinExistence type="inferred from homology"/>
<dbReference type="PANTHER" id="PTHR11088">
    <property type="entry name" value="TRNA DIMETHYLALLYLTRANSFERASE"/>
    <property type="match status" value="1"/>
</dbReference>
<feature type="region of interest" description="Disordered" evidence="6">
    <location>
        <begin position="335"/>
        <end position="424"/>
    </location>
</feature>
<comment type="similarity">
    <text evidence="1 5">Belongs to the IPP transferase family.</text>
</comment>
<dbReference type="NCBIfam" id="TIGR00174">
    <property type="entry name" value="miaA"/>
    <property type="match status" value="1"/>
</dbReference>
<keyword evidence="3 5" id="KW-0547">Nucleotide-binding</keyword>
<evidence type="ECO:0000256" key="4">
    <source>
        <dbReference type="ARBA" id="ARBA00022840"/>
    </source>
</evidence>
<evidence type="ECO:0000256" key="5">
    <source>
        <dbReference type="RuleBase" id="RU003785"/>
    </source>
</evidence>
<dbReference type="Gene3D" id="1.10.20.140">
    <property type="match status" value="1"/>
</dbReference>
<keyword evidence="8" id="KW-1185">Reference proteome</keyword>
<evidence type="ECO:0000256" key="3">
    <source>
        <dbReference type="ARBA" id="ARBA00022741"/>
    </source>
</evidence>
<name>A0ABQ8ZCE7_9EUKA</name>
<feature type="compositionally biased region" description="Basic and acidic residues" evidence="6">
    <location>
        <begin position="534"/>
        <end position="568"/>
    </location>
</feature>
<evidence type="ECO:0000256" key="1">
    <source>
        <dbReference type="ARBA" id="ARBA00005842"/>
    </source>
</evidence>
<dbReference type="HAMAP" id="MF_00185">
    <property type="entry name" value="IPP_trans"/>
    <property type="match status" value="1"/>
</dbReference>
<feature type="region of interest" description="Disordered" evidence="6">
    <location>
        <begin position="500"/>
        <end position="568"/>
    </location>
</feature>
<feature type="compositionally biased region" description="Basic residues" evidence="6">
    <location>
        <begin position="512"/>
        <end position="525"/>
    </location>
</feature>
<dbReference type="InterPro" id="IPR018022">
    <property type="entry name" value="IPT"/>
</dbReference>
<reference evidence="7" key="1">
    <citation type="submission" date="2022-08" db="EMBL/GenBank/DDBJ databases">
        <title>Novel sulfate-reducing endosymbionts in the free-living metamonad Anaeramoeba.</title>
        <authorList>
            <person name="Jerlstrom-Hultqvist J."/>
            <person name="Cepicka I."/>
            <person name="Gallot-Lavallee L."/>
            <person name="Salas-Leiva D."/>
            <person name="Curtis B.A."/>
            <person name="Zahonova K."/>
            <person name="Pipaliya S."/>
            <person name="Dacks J."/>
            <person name="Roger A.J."/>
        </authorList>
    </citation>
    <scope>NUCLEOTIDE SEQUENCE</scope>
    <source>
        <strain evidence="7">Schooner1</strain>
    </source>
</reference>
<feature type="compositionally biased region" description="Basic and acidic residues" evidence="6">
    <location>
        <begin position="335"/>
        <end position="399"/>
    </location>
</feature>
<feature type="region of interest" description="Disordered" evidence="6">
    <location>
        <begin position="271"/>
        <end position="304"/>
    </location>
</feature>
<dbReference type="EMBL" id="JAOAOG010000018">
    <property type="protein sequence ID" value="KAJ6254570.1"/>
    <property type="molecule type" value="Genomic_DNA"/>
</dbReference>
<gene>
    <name evidence="7" type="ORF">M0813_12172</name>
</gene>
<dbReference type="PANTHER" id="PTHR11088:SF89">
    <property type="entry name" value="TRNA DIMETHYLALLYLTRANSFERASE"/>
    <property type="match status" value="1"/>
</dbReference>